<dbReference type="InterPro" id="IPR013780">
    <property type="entry name" value="Glyco_hydro_b"/>
</dbReference>
<protein>
    <submittedName>
        <fullName evidence="4">Glycoside hydrolase family 97 catalytic domain-containing protein</fullName>
    </submittedName>
</protein>
<name>A0A934S723_9BACT</name>
<dbReference type="PANTHER" id="PTHR35803:SF2">
    <property type="entry name" value="RETAINING ALPHA-GALACTOSIDASE"/>
    <property type="match status" value="1"/>
</dbReference>
<dbReference type="InterPro" id="IPR052720">
    <property type="entry name" value="Glycosyl_hydrolase_97"/>
</dbReference>
<dbReference type="InterPro" id="IPR008979">
    <property type="entry name" value="Galactose-bd-like_sf"/>
</dbReference>
<dbReference type="SUPFAM" id="SSF51445">
    <property type="entry name" value="(Trans)glycosidases"/>
    <property type="match status" value="1"/>
</dbReference>
<reference evidence="4" key="1">
    <citation type="submission" date="2021-01" db="EMBL/GenBank/DDBJ databases">
        <title>Modified the classification status of verrucomicrobia.</title>
        <authorList>
            <person name="Feng X."/>
        </authorList>
    </citation>
    <scope>NUCLEOTIDE SEQUENCE</scope>
    <source>
        <strain evidence="4">KCTC 22041</strain>
    </source>
</reference>
<dbReference type="InterPro" id="IPR029486">
    <property type="entry name" value="GH97_N"/>
</dbReference>
<keyword evidence="5" id="KW-1185">Reference proteome</keyword>
<dbReference type="PANTHER" id="PTHR35803">
    <property type="entry name" value="GLUCAN 1,4-ALPHA-GLUCOSIDASE SUSB-RELATED"/>
    <property type="match status" value="1"/>
</dbReference>
<evidence type="ECO:0000313" key="5">
    <source>
        <dbReference type="Proteomes" id="UP000603141"/>
    </source>
</evidence>
<dbReference type="InterPro" id="IPR017853">
    <property type="entry name" value="GH"/>
</dbReference>
<dbReference type="InterPro" id="IPR019563">
    <property type="entry name" value="GH97_catalytic"/>
</dbReference>
<dbReference type="Gene3D" id="2.60.120.1060">
    <property type="entry name" value="NPCBM/NEW2 domain"/>
    <property type="match status" value="1"/>
</dbReference>
<dbReference type="GO" id="GO:0030246">
    <property type="term" value="F:carbohydrate binding"/>
    <property type="evidence" value="ECO:0007669"/>
    <property type="project" value="InterPro"/>
</dbReference>
<dbReference type="Proteomes" id="UP000603141">
    <property type="component" value="Unassembled WGS sequence"/>
</dbReference>
<keyword evidence="1 4" id="KW-0378">Hydrolase</keyword>
<dbReference type="Pfam" id="PF14509">
    <property type="entry name" value="GH97_C"/>
    <property type="match status" value="1"/>
</dbReference>
<proteinExistence type="predicted"/>
<dbReference type="AlphaFoldDB" id="A0A934S723"/>
<dbReference type="InterPro" id="IPR029483">
    <property type="entry name" value="GH97_C"/>
</dbReference>
<feature type="domain" description="Glycosyl hydrolase family 98 putative carbohydrate-binding module" evidence="3">
    <location>
        <begin position="25"/>
        <end position="165"/>
    </location>
</feature>
<sequence>MSFKTSCISASVCLLAIGFPDLRAEDKSVWLDDYDVTAFSNGWGKAQKNQSISGNALQVAGRSFDRGAGVHAPSLGVFRLAADTSVRFQAMVGADDGPENSGTVQFLVIADGKTLFDSGVMKKGDEAKQVDVDLTGHQVVRLQVTDAGDGIDSDHADWADAKFISSGAAPVQSQAWEAELSHFEADATQLSIGKPDRVISSPDGSVKAGVGVVDGRLVIKVIRDGKVSLDTSPIGITVDGVDLGQDVKVGRAEPYTTDVSYSVTGHPEPLHDFSKAEKIEIAPKDGKPWTLDVRCYNDGVAWRYIIPGRGSRTVSGEATSFVLPEGATYWSHHNTANYEANFLHFQPGSALTAGQPITMPVTVELPDGGYACISEDSIMDRHYSGMTLGPRGRTLNGIFEDDSSWKLNGEIISPWRIVITARDLTALVNQSIVYNLAPDPDPKLFPDGPNANWIQPGRAFWTWGFGQWDTAQWDRIKGFVNDAATLNCQYYVIDDPWREPRMGWHRNGKDEWASLKEVCDYAATKHVKIMVWEHWGKIRDKKDREEFFENVSKAGAVGVKIDFMDSESQERLEFFHDCLVLGAKHHIMINFHGANKPAGEERTWPNWMTREAIYGMEQGGRIARSHLAALPFTRFVTGPADFTPMAFQAGPMGQTTAGSQMATAVAYNSPLNHWADSAQSYLAQPKEVLEFIRTKPVVWDETLVLPGSKIGELAAIARRAGENWWVSVINGTDDKKDYSFNLDFLGNGRWSGTSFEDGKTQTELKITHPKLRSGQKITATLAPGGGFVLMVKPE</sequence>
<evidence type="ECO:0000259" key="3">
    <source>
        <dbReference type="SMART" id="SM00776"/>
    </source>
</evidence>
<dbReference type="SUPFAM" id="SSF49785">
    <property type="entry name" value="Galactose-binding domain-like"/>
    <property type="match status" value="1"/>
</dbReference>
<keyword evidence="2" id="KW-0326">Glycosidase</keyword>
<dbReference type="Gene3D" id="2.70.98.10">
    <property type="match status" value="1"/>
</dbReference>
<dbReference type="Pfam" id="PF08305">
    <property type="entry name" value="NPCBM"/>
    <property type="match status" value="1"/>
</dbReference>
<dbReference type="InterPro" id="IPR013222">
    <property type="entry name" value="Glyco_hyd_98_carb-bd"/>
</dbReference>
<evidence type="ECO:0000256" key="1">
    <source>
        <dbReference type="ARBA" id="ARBA00022801"/>
    </source>
</evidence>
<organism evidence="4 5">
    <name type="scientific">Luteolibacter pohnpeiensis</name>
    <dbReference type="NCBI Taxonomy" id="454153"/>
    <lineage>
        <taxon>Bacteria</taxon>
        <taxon>Pseudomonadati</taxon>
        <taxon>Verrucomicrobiota</taxon>
        <taxon>Verrucomicrobiia</taxon>
        <taxon>Verrucomicrobiales</taxon>
        <taxon>Verrucomicrobiaceae</taxon>
        <taxon>Luteolibacter</taxon>
    </lineage>
</organism>
<dbReference type="InterPro" id="IPR014718">
    <property type="entry name" value="GH-type_carb-bd"/>
</dbReference>
<comment type="caution">
    <text evidence="4">The sequence shown here is derived from an EMBL/GenBank/DDBJ whole genome shotgun (WGS) entry which is preliminary data.</text>
</comment>
<dbReference type="SMART" id="SM00776">
    <property type="entry name" value="NPCBM"/>
    <property type="match status" value="1"/>
</dbReference>
<dbReference type="InterPro" id="IPR013785">
    <property type="entry name" value="Aldolase_TIM"/>
</dbReference>
<gene>
    <name evidence="4" type="ORF">JIN85_15670</name>
</gene>
<dbReference type="Pfam" id="PF10566">
    <property type="entry name" value="Glyco_hydro_97"/>
    <property type="match status" value="1"/>
</dbReference>
<dbReference type="EMBL" id="JAENIJ010000029">
    <property type="protein sequence ID" value="MBK1883856.1"/>
    <property type="molecule type" value="Genomic_DNA"/>
</dbReference>
<dbReference type="GO" id="GO:0016798">
    <property type="term" value="F:hydrolase activity, acting on glycosyl bonds"/>
    <property type="evidence" value="ECO:0007669"/>
    <property type="project" value="UniProtKB-KW"/>
</dbReference>
<dbReference type="Gene3D" id="3.20.20.70">
    <property type="entry name" value="Aldolase class I"/>
    <property type="match status" value="1"/>
</dbReference>
<dbReference type="Pfam" id="PF14508">
    <property type="entry name" value="GH97_N"/>
    <property type="match status" value="1"/>
</dbReference>
<evidence type="ECO:0000313" key="4">
    <source>
        <dbReference type="EMBL" id="MBK1883856.1"/>
    </source>
</evidence>
<evidence type="ECO:0000256" key="2">
    <source>
        <dbReference type="ARBA" id="ARBA00023295"/>
    </source>
</evidence>
<accession>A0A934S723</accession>
<dbReference type="InterPro" id="IPR038637">
    <property type="entry name" value="NPCBM_sf"/>
</dbReference>
<dbReference type="Gene3D" id="2.60.40.1180">
    <property type="entry name" value="Golgi alpha-mannosidase II"/>
    <property type="match status" value="1"/>
</dbReference>